<feature type="compositionally biased region" description="Acidic residues" evidence="1">
    <location>
        <begin position="154"/>
        <end position="167"/>
    </location>
</feature>
<keyword evidence="2" id="KW-0812">Transmembrane</keyword>
<protein>
    <submittedName>
        <fullName evidence="3">Uncharacterized protein, isoform A</fullName>
    </submittedName>
</protein>
<feature type="region of interest" description="Disordered" evidence="1">
    <location>
        <begin position="151"/>
        <end position="210"/>
    </location>
</feature>
<dbReference type="GeneID" id="26514421"/>
<proteinExistence type="predicted"/>
<feature type="transmembrane region" description="Helical" evidence="2">
    <location>
        <begin position="48"/>
        <end position="69"/>
    </location>
</feature>
<keyword evidence="4" id="KW-1185">Reference proteome</keyword>
<gene>
    <name evidence="3" type="primary">Dana\GF27012</name>
    <name evidence="3" type="ORF">GF27012</name>
</gene>
<organism evidence="3 4">
    <name type="scientific">Drosophila ananassae</name>
    <name type="common">Fruit fly</name>
    <dbReference type="NCBI Taxonomy" id="7217"/>
    <lineage>
        <taxon>Eukaryota</taxon>
        <taxon>Metazoa</taxon>
        <taxon>Ecdysozoa</taxon>
        <taxon>Arthropoda</taxon>
        <taxon>Hexapoda</taxon>
        <taxon>Insecta</taxon>
        <taxon>Pterygota</taxon>
        <taxon>Neoptera</taxon>
        <taxon>Endopterygota</taxon>
        <taxon>Diptera</taxon>
        <taxon>Brachycera</taxon>
        <taxon>Muscomorpha</taxon>
        <taxon>Ephydroidea</taxon>
        <taxon>Drosophilidae</taxon>
        <taxon>Drosophila</taxon>
        <taxon>Sophophora</taxon>
    </lineage>
</organism>
<dbReference type="EMBL" id="CH902620">
    <property type="protein sequence ID" value="KPU73368.1"/>
    <property type="molecule type" value="Genomic_DNA"/>
</dbReference>
<evidence type="ECO:0000313" key="3">
    <source>
        <dbReference type="EMBL" id="KPU73368.1"/>
    </source>
</evidence>
<sequence>MELVKRAMQILHLQPKPGICQGYWICEQFVFACEQIWKTYDDLYGKELSILVMIGVSTMLNAIMIYWVYNKWCKIKMTEAQRVQDLQYELSRELVETRLQMAEALDRRIAQGYRMRLRRNPEPDGADEDGEELERAVEKFLETLDIYTAHAEWDLDTENGSDEETDLEKEKKPGPPAEEPQRIPRRGVSRIPVPINPTTPMPKPRPYPKK</sequence>
<evidence type="ECO:0000256" key="2">
    <source>
        <dbReference type="SAM" id="Phobius"/>
    </source>
</evidence>
<keyword evidence="2" id="KW-1133">Transmembrane helix</keyword>
<evidence type="ECO:0000256" key="1">
    <source>
        <dbReference type="SAM" id="MobiDB-lite"/>
    </source>
</evidence>
<dbReference type="OrthoDB" id="10533407at2759"/>
<keyword evidence="2" id="KW-0472">Membrane</keyword>
<evidence type="ECO:0000313" key="4">
    <source>
        <dbReference type="Proteomes" id="UP000007801"/>
    </source>
</evidence>
<dbReference type="AlphaFoldDB" id="A0A0P8Y3K9"/>
<accession>A0A0P8Y3K9</accession>
<dbReference type="KEGG" id="dan:26514421"/>
<dbReference type="Proteomes" id="UP000007801">
    <property type="component" value="Unassembled WGS sequence"/>
</dbReference>
<feature type="compositionally biased region" description="Pro residues" evidence="1">
    <location>
        <begin position="194"/>
        <end position="210"/>
    </location>
</feature>
<dbReference type="InParanoid" id="A0A0P8Y3K9"/>
<name>A0A0P8Y3K9_DROAN</name>
<reference evidence="3 4" key="1">
    <citation type="journal article" date="2007" name="Nature">
        <title>Evolution of genes and genomes on the Drosophila phylogeny.</title>
        <authorList>
            <consortium name="Drosophila 12 Genomes Consortium"/>
            <person name="Clark A.G."/>
            <person name="Eisen M.B."/>
            <person name="Smith D.R."/>
            <person name="Bergman C.M."/>
            <person name="Oliver B."/>
            <person name="Markow T.A."/>
            <person name="Kaufman T.C."/>
            <person name="Kellis M."/>
            <person name="Gelbart W."/>
            <person name="Iyer V.N."/>
            <person name="Pollard D.A."/>
            <person name="Sackton T.B."/>
            <person name="Larracuente A.M."/>
            <person name="Singh N.D."/>
            <person name="Abad J.P."/>
            <person name="Abt D.N."/>
            <person name="Adryan B."/>
            <person name="Aguade M."/>
            <person name="Akashi H."/>
            <person name="Anderson W.W."/>
            <person name="Aquadro C.F."/>
            <person name="Ardell D.H."/>
            <person name="Arguello R."/>
            <person name="Artieri C.G."/>
            <person name="Barbash D.A."/>
            <person name="Barker D."/>
            <person name="Barsanti P."/>
            <person name="Batterham P."/>
            <person name="Batzoglou S."/>
            <person name="Begun D."/>
            <person name="Bhutkar A."/>
            <person name="Blanco E."/>
            <person name="Bosak S.A."/>
            <person name="Bradley R.K."/>
            <person name="Brand A.D."/>
            <person name="Brent M.R."/>
            <person name="Brooks A.N."/>
            <person name="Brown R.H."/>
            <person name="Butlin R.K."/>
            <person name="Caggese C."/>
            <person name="Calvi B.R."/>
            <person name="Bernardo de Carvalho A."/>
            <person name="Caspi A."/>
            <person name="Castrezana S."/>
            <person name="Celniker S.E."/>
            <person name="Chang J.L."/>
            <person name="Chapple C."/>
            <person name="Chatterji S."/>
            <person name="Chinwalla A."/>
            <person name="Civetta A."/>
            <person name="Clifton S.W."/>
            <person name="Comeron J.M."/>
            <person name="Costello J.C."/>
            <person name="Coyne J.A."/>
            <person name="Daub J."/>
            <person name="David R.G."/>
            <person name="Delcher A.L."/>
            <person name="Delehaunty K."/>
            <person name="Do C.B."/>
            <person name="Ebling H."/>
            <person name="Edwards K."/>
            <person name="Eickbush T."/>
            <person name="Evans J.D."/>
            <person name="Filipski A."/>
            <person name="Findeiss S."/>
            <person name="Freyhult E."/>
            <person name="Fulton L."/>
            <person name="Fulton R."/>
            <person name="Garcia A.C."/>
            <person name="Gardiner A."/>
            <person name="Garfield D.A."/>
            <person name="Garvin B.E."/>
            <person name="Gibson G."/>
            <person name="Gilbert D."/>
            <person name="Gnerre S."/>
            <person name="Godfrey J."/>
            <person name="Good R."/>
            <person name="Gotea V."/>
            <person name="Gravely B."/>
            <person name="Greenberg A.J."/>
            <person name="Griffiths-Jones S."/>
            <person name="Gross S."/>
            <person name="Guigo R."/>
            <person name="Gustafson E.A."/>
            <person name="Haerty W."/>
            <person name="Hahn M.W."/>
            <person name="Halligan D.L."/>
            <person name="Halpern A.L."/>
            <person name="Halter G.M."/>
            <person name="Han M.V."/>
            <person name="Heger A."/>
            <person name="Hillier L."/>
            <person name="Hinrichs A.S."/>
            <person name="Holmes I."/>
            <person name="Hoskins R.A."/>
            <person name="Hubisz M.J."/>
            <person name="Hultmark D."/>
            <person name="Huntley M.A."/>
            <person name="Jaffe D.B."/>
            <person name="Jagadeeshan S."/>
            <person name="Jeck W.R."/>
            <person name="Johnson J."/>
            <person name="Jones C.D."/>
            <person name="Jordan W.C."/>
            <person name="Karpen G.H."/>
            <person name="Kataoka E."/>
            <person name="Keightley P.D."/>
            <person name="Kheradpour P."/>
            <person name="Kirkness E.F."/>
            <person name="Koerich L.B."/>
            <person name="Kristiansen K."/>
            <person name="Kudrna D."/>
            <person name="Kulathinal R.J."/>
            <person name="Kumar S."/>
            <person name="Kwok R."/>
            <person name="Lander E."/>
            <person name="Langley C.H."/>
            <person name="Lapoint R."/>
            <person name="Lazzaro B.P."/>
            <person name="Lee S.J."/>
            <person name="Levesque L."/>
            <person name="Li R."/>
            <person name="Lin C.F."/>
            <person name="Lin M.F."/>
            <person name="Lindblad-Toh K."/>
            <person name="Llopart A."/>
            <person name="Long M."/>
            <person name="Low L."/>
            <person name="Lozovsky E."/>
            <person name="Lu J."/>
            <person name="Luo M."/>
            <person name="Machado C.A."/>
            <person name="Makalowski W."/>
            <person name="Marzo M."/>
            <person name="Matsuda M."/>
            <person name="Matzkin L."/>
            <person name="McAllister B."/>
            <person name="McBride C.S."/>
            <person name="McKernan B."/>
            <person name="McKernan K."/>
            <person name="Mendez-Lago M."/>
            <person name="Minx P."/>
            <person name="Mollenhauer M.U."/>
            <person name="Montooth K."/>
            <person name="Mount S.M."/>
            <person name="Mu X."/>
            <person name="Myers E."/>
            <person name="Negre B."/>
            <person name="Newfeld S."/>
            <person name="Nielsen R."/>
            <person name="Noor M.A."/>
            <person name="O'Grady P."/>
            <person name="Pachter L."/>
            <person name="Papaceit M."/>
            <person name="Parisi M.J."/>
            <person name="Parisi M."/>
            <person name="Parts L."/>
            <person name="Pedersen J.S."/>
            <person name="Pesole G."/>
            <person name="Phillippy A.M."/>
            <person name="Ponting C.P."/>
            <person name="Pop M."/>
            <person name="Porcelli D."/>
            <person name="Powell J.R."/>
            <person name="Prohaska S."/>
            <person name="Pruitt K."/>
            <person name="Puig M."/>
            <person name="Quesneville H."/>
            <person name="Ram K.R."/>
            <person name="Rand D."/>
            <person name="Rasmussen M.D."/>
            <person name="Reed L.K."/>
            <person name="Reenan R."/>
            <person name="Reily A."/>
            <person name="Remington K.A."/>
            <person name="Rieger T.T."/>
            <person name="Ritchie M.G."/>
            <person name="Robin C."/>
            <person name="Rogers Y.H."/>
            <person name="Rohde C."/>
            <person name="Rozas J."/>
            <person name="Rubenfield M.J."/>
            <person name="Ruiz A."/>
            <person name="Russo S."/>
            <person name="Salzberg S.L."/>
            <person name="Sanchez-Gracia A."/>
            <person name="Saranga D.J."/>
            <person name="Sato H."/>
            <person name="Schaeffer S.W."/>
            <person name="Schatz M.C."/>
            <person name="Schlenke T."/>
            <person name="Schwartz R."/>
            <person name="Segarra C."/>
            <person name="Singh R.S."/>
            <person name="Sirot L."/>
            <person name="Sirota M."/>
            <person name="Sisneros N.B."/>
            <person name="Smith C.D."/>
            <person name="Smith T.F."/>
            <person name="Spieth J."/>
            <person name="Stage D.E."/>
            <person name="Stark A."/>
            <person name="Stephan W."/>
            <person name="Strausberg R.L."/>
            <person name="Strempel S."/>
            <person name="Sturgill D."/>
            <person name="Sutton G."/>
            <person name="Sutton G.G."/>
            <person name="Tao W."/>
            <person name="Teichmann S."/>
            <person name="Tobari Y.N."/>
            <person name="Tomimura Y."/>
            <person name="Tsolas J.M."/>
            <person name="Valente V.L."/>
            <person name="Venter E."/>
            <person name="Venter J.C."/>
            <person name="Vicario S."/>
            <person name="Vieira F.G."/>
            <person name="Vilella A.J."/>
            <person name="Villasante A."/>
            <person name="Walenz B."/>
            <person name="Wang J."/>
            <person name="Wasserman M."/>
            <person name="Watts T."/>
            <person name="Wilson D."/>
            <person name="Wilson R.K."/>
            <person name="Wing R.A."/>
            <person name="Wolfner M.F."/>
            <person name="Wong A."/>
            <person name="Wong G.K."/>
            <person name="Wu C.I."/>
            <person name="Wu G."/>
            <person name="Yamamoto D."/>
            <person name="Yang H.P."/>
            <person name="Yang S.P."/>
            <person name="Yorke J.A."/>
            <person name="Yoshida K."/>
            <person name="Zdobnov E."/>
            <person name="Zhang P."/>
            <person name="Zhang Y."/>
            <person name="Zimin A.V."/>
            <person name="Baldwin J."/>
            <person name="Abdouelleil A."/>
            <person name="Abdulkadir J."/>
            <person name="Abebe A."/>
            <person name="Abera B."/>
            <person name="Abreu J."/>
            <person name="Acer S.C."/>
            <person name="Aftuck L."/>
            <person name="Alexander A."/>
            <person name="An P."/>
            <person name="Anderson E."/>
            <person name="Anderson S."/>
            <person name="Arachi H."/>
            <person name="Azer M."/>
            <person name="Bachantsang P."/>
            <person name="Barry A."/>
            <person name="Bayul T."/>
            <person name="Berlin A."/>
            <person name="Bessette D."/>
            <person name="Bloom T."/>
            <person name="Blye J."/>
            <person name="Boguslavskiy L."/>
            <person name="Bonnet C."/>
            <person name="Boukhgalter B."/>
            <person name="Bourzgui I."/>
            <person name="Brown A."/>
            <person name="Cahill P."/>
            <person name="Channer S."/>
            <person name="Cheshatsang Y."/>
            <person name="Chuda L."/>
            <person name="Citroen M."/>
            <person name="Collymore A."/>
            <person name="Cooke P."/>
            <person name="Costello M."/>
            <person name="D'Aco K."/>
            <person name="Daza R."/>
            <person name="De Haan G."/>
            <person name="DeGray S."/>
            <person name="DeMaso C."/>
            <person name="Dhargay N."/>
            <person name="Dooley K."/>
            <person name="Dooley E."/>
            <person name="Doricent M."/>
            <person name="Dorje P."/>
            <person name="Dorjee K."/>
            <person name="Dupes A."/>
            <person name="Elong R."/>
            <person name="Falk J."/>
            <person name="Farina A."/>
            <person name="Faro S."/>
            <person name="Ferguson D."/>
            <person name="Fisher S."/>
            <person name="Foley C.D."/>
            <person name="Franke A."/>
            <person name="Friedrich D."/>
            <person name="Gadbois L."/>
            <person name="Gearin G."/>
            <person name="Gearin C.R."/>
            <person name="Giannoukos G."/>
            <person name="Goode T."/>
            <person name="Graham J."/>
            <person name="Grandbois E."/>
            <person name="Grewal S."/>
            <person name="Gyaltsen K."/>
            <person name="Hafez N."/>
            <person name="Hagos B."/>
            <person name="Hall J."/>
            <person name="Henson C."/>
            <person name="Hollinger A."/>
            <person name="Honan T."/>
            <person name="Huard M.D."/>
            <person name="Hughes L."/>
            <person name="Hurhula B."/>
            <person name="Husby M.E."/>
            <person name="Kamat A."/>
            <person name="Kanga B."/>
            <person name="Kashin S."/>
            <person name="Khazanovich D."/>
            <person name="Kisner P."/>
            <person name="Lance K."/>
            <person name="Lara M."/>
            <person name="Lee W."/>
            <person name="Lennon N."/>
            <person name="Letendre F."/>
            <person name="LeVine R."/>
            <person name="Lipovsky A."/>
            <person name="Liu X."/>
            <person name="Liu J."/>
            <person name="Liu S."/>
            <person name="Lokyitsang T."/>
            <person name="Lokyitsang Y."/>
            <person name="Lubonja R."/>
            <person name="Lui A."/>
            <person name="MacDonald P."/>
            <person name="Magnisalis V."/>
            <person name="Maru K."/>
            <person name="Matthews C."/>
            <person name="McCusker W."/>
            <person name="McDonough S."/>
            <person name="Mehta T."/>
            <person name="Meldrim J."/>
            <person name="Meneus L."/>
            <person name="Mihai O."/>
            <person name="Mihalev A."/>
            <person name="Mihova T."/>
            <person name="Mittelman R."/>
            <person name="Mlenga V."/>
            <person name="Montmayeur A."/>
            <person name="Mulrain L."/>
            <person name="Navidi A."/>
            <person name="Naylor J."/>
            <person name="Negash T."/>
            <person name="Nguyen T."/>
            <person name="Nguyen N."/>
            <person name="Nicol R."/>
            <person name="Norbu C."/>
            <person name="Norbu N."/>
            <person name="Novod N."/>
            <person name="O'Neill B."/>
            <person name="Osman S."/>
            <person name="Markiewicz E."/>
            <person name="Oyono O.L."/>
            <person name="Patti C."/>
            <person name="Phunkhang P."/>
            <person name="Pierre F."/>
            <person name="Priest M."/>
            <person name="Raghuraman S."/>
            <person name="Rege F."/>
            <person name="Reyes R."/>
            <person name="Rise C."/>
            <person name="Rogov P."/>
            <person name="Ross K."/>
            <person name="Ryan E."/>
            <person name="Settipalli S."/>
            <person name="Shea T."/>
            <person name="Sherpa N."/>
            <person name="Shi L."/>
            <person name="Shih D."/>
            <person name="Sparrow T."/>
            <person name="Spaulding J."/>
            <person name="Stalker J."/>
            <person name="Stange-Thomann N."/>
            <person name="Stavropoulos S."/>
            <person name="Stone C."/>
            <person name="Strader C."/>
            <person name="Tesfaye S."/>
            <person name="Thomson T."/>
            <person name="Thoulutsang Y."/>
            <person name="Thoulutsang D."/>
            <person name="Topham K."/>
            <person name="Topping I."/>
            <person name="Tsamla T."/>
            <person name="Vassiliev H."/>
            <person name="Vo A."/>
            <person name="Wangchuk T."/>
            <person name="Wangdi T."/>
            <person name="Weiand M."/>
            <person name="Wilkinson J."/>
            <person name="Wilson A."/>
            <person name="Yadav S."/>
            <person name="Young G."/>
            <person name="Yu Q."/>
            <person name="Zembek L."/>
            <person name="Zhong D."/>
            <person name="Zimmer A."/>
            <person name="Zwirko Z."/>
            <person name="Jaffe D.B."/>
            <person name="Alvarez P."/>
            <person name="Brockman W."/>
            <person name="Butler J."/>
            <person name="Chin C."/>
            <person name="Gnerre S."/>
            <person name="Grabherr M."/>
            <person name="Kleber M."/>
            <person name="Mauceli E."/>
            <person name="MacCallum I."/>
        </authorList>
    </citation>
    <scope>NUCLEOTIDE SEQUENCE [LARGE SCALE GENOMIC DNA]</scope>
    <source>
        <strain evidence="4">Tucson 14024-0371.13</strain>
    </source>
</reference>